<accession>A0A0E9RHD4</accession>
<reference evidence="1" key="1">
    <citation type="submission" date="2014-11" db="EMBL/GenBank/DDBJ databases">
        <authorList>
            <person name="Amaro Gonzalez C."/>
        </authorList>
    </citation>
    <scope>NUCLEOTIDE SEQUENCE</scope>
</reference>
<dbReference type="EMBL" id="GBXM01080722">
    <property type="protein sequence ID" value="JAH27855.1"/>
    <property type="molecule type" value="Transcribed_RNA"/>
</dbReference>
<reference evidence="1" key="2">
    <citation type="journal article" date="2015" name="Fish Shellfish Immunol.">
        <title>Early steps in the European eel (Anguilla anguilla)-Vibrio vulnificus interaction in the gills: Role of the RtxA13 toxin.</title>
        <authorList>
            <person name="Callol A."/>
            <person name="Pajuelo D."/>
            <person name="Ebbesson L."/>
            <person name="Teles M."/>
            <person name="MacKenzie S."/>
            <person name="Amaro C."/>
        </authorList>
    </citation>
    <scope>NUCLEOTIDE SEQUENCE</scope>
</reference>
<evidence type="ECO:0000313" key="1">
    <source>
        <dbReference type="EMBL" id="JAH27855.1"/>
    </source>
</evidence>
<organism evidence="1">
    <name type="scientific">Anguilla anguilla</name>
    <name type="common">European freshwater eel</name>
    <name type="synonym">Muraena anguilla</name>
    <dbReference type="NCBI Taxonomy" id="7936"/>
    <lineage>
        <taxon>Eukaryota</taxon>
        <taxon>Metazoa</taxon>
        <taxon>Chordata</taxon>
        <taxon>Craniata</taxon>
        <taxon>Vertebrata</taxon>
        <taxon>Euteleostomi</taxon>
        <taxon>Actinopterygii</taxon>
        <taxon>Neopterygii</taxon>
        <taxon>Teleostei</taxon>
        <taxon>Anguilliformes</taxon>
        <taxon>Anguillidae</taxon>
        <taxon>Anguilla</taxon>
    </lineage>
</organism>
<proteinExistence type="predicted"/>
<sequence length="38" mass="4345">MYYVTAIDRDEFCSWNESLVWNTGLVGLTAKSTINAKF</sequence>
<name>A0A0E9RHD4_ANGAN</name>
<dbReference type="AlphaFoldDB" id="A0A0E9RHD4"/>
<protein>
    <submittedName>
        <fullName evidence="1">Uncharacterized protein</fullName>
    </submittedName>
</protein>